<evidence type="ECO:0000313" key="2">
    <source>
        <dbReference type="Proteomes" id="UP000199051"/>
    </source>
</evidence>
<dbReference type="EMBL" id="FOGI01000016">
    <property type="protein sequence ID" value="SES46875.1"/>
    <property type="molecule type" value="Genomic_DNA"/>
</dbReference>
<keyword evidence="2" id="KW-1185">Reference proteome</keyword>
<sequence>MNTLAMAGYASIIFAEVEFADIRHTLCPDGVELYFNDGELTLKLTEKGLEKLITTATTARDNYSEKPNAAI</sequence>
<name>A0A1H9XL33_9PSEU</name>
<organism evidence="1 2">
    <name type="scientific">Actinokineospora terrae</name>
    <dbReference type="NCBI Taxonomy" id="155974"/>
    <lineage>
        <taxon>Bacteria</taxon>
        <taxon>Bacillati</taxon>
        <taxon>Actinomycetota</taxon>
        <taxon>Actinomycetes</taxon>
        <taxon>Pseudonocardiales</taxon>
        <taxon>Pseudonocardiaceae</taxon>
        <taxon>Actinokineospora</taxon>
    </lineage>
</organism>
<dbReference type="Proteomes" id="UP000199051">
    <property type="component" value="Unassembled WGS sequence"/>
</dbReference>
<dbReference type="RefSeq" id="WP_092786180.1">
    <property type="nucleotide sequence ID" value="NZ_FOGI01000016.1"/>
</dbReference>
<dbReference type="AlphaFoldDB" id="A0A1H9XL33"/>
<protein>
    <submittedName>
        <fullName evidence="1">Uncharacterized protein</fullName>
    </submittedName>
</protein>
<gene>
    <name evidence="1" type="ORF">SAMN04487818_116140</name>
</gene>
<evidence type="ECO:0000313" key="1">
    <source>
        <dbReference type="EMBL" id="SES46875.1"/>
    </source>
</evidence>
<reference evidence="2" key="1">
    <citation type="submission" date="2016-10" db="EMBL/GenBank/DDBJ databases">
        <authorList>
            <person name="Varghese N."/>
            <person name="Submissions S."/>
        </authorList>
    </citation>
    <scope>NUCLEOTIDE SEQUENCE [LARGE SCALE GENOMIC DNA]</scope>
    <source>
        <strain evidence="2">DSM 44260</strain>
    </source>
</reference>
<proteinExistence type="predicted"/>
<accession>A0A1H9XL33</accession>